<feature type="compositionally biased region" description="Acidic residues" evidence="1">
    <location>
        <begin position="479"/>
        <end position="496"/>
    </location>
</feature>
<feature type="non-terminal residue" evidence="2">
    <location>
        <position position="1"/>
    </location>
</feature>
<dbReference type="SUPFAM" id="SSF56349">
    <property type="entry name" value="DNA breaking-rejoining enzymes"/>
    <property type="match status" value="1"/>
</dbReference>
<name>A0A7R8WKY8_9CRUS</name>
<sequence>VDIAPDPPTIVDISVGKVDGDAAIAIPNSNFIVLPLQLPCPQLWAALIWLHVTEPQSQVQLSSPLAVAVTSPHLLLLQLQLPCPQLWAALIWLHVTEPQSQVQLSSPLAVAVTSPHLLLLQLQLPCPQLWAALIWLHVTEPQSQVQLSSPLAVAVTSPHLLLLQLQLPCPQLWAALIWLHVTEPQSQVQLSSPLAVAVTSPHLLLLQLQLPCPQLWAALIWLHVTEPQSQVQLSSPLAVAVTSPHARDLLDRIEDDGDDIPTDLEEKKVHLRNYLICAALLSTAQRPQALSELTVDQVASAKSVNGQYIVYGEKHKTVATHGPAPLSWSPADFKRLLKFIVHVRPFFLRSPEENHLFLTVTGKPVTASQISAVQKLPWADIGLNITATDVRKSTATLVRRDLPEKANSVAALMTHYPSTQEKHYQLFMRKNQHADAISAVRKLRGLPEDNVDSMDIQRFQDRISAELTVTENSVHDQPMDNEEPMEEPQGEIEDQPIETKTPEKKNPRNFPVIPSPPSKAIPSRGLSINEKLALYNVFSTVPSKKEIIEAVKNNPLLDNFRIRRPDILNTKNGYKVIYDALKDKL</sequence>
<proteinExistence type="predicted"/>
<organism evidence="2">
    <name type="scientific">Cyprideis torosa</name>
    <dbReference type="NCBI Taxonomy" id="163714"/>
    <lineage>
        <taxon>Eukaryota</taxon>
        <taxon>Metazoa</taxon>
        <taxon>Ecdysozoa</taxon>
        <taxon>Arthropoda</taxon>
        <taxon>Crustacea</taxon>
        <taxon>Oligostraca</taxon>
        <taxon>Ostracoda</taxon>
        <taxon>Podocopa</taxon>
        <taxon>Podocopida</taxon>
        <taxon>Cytherocopina</taxon>
        <taxon>Cytheroidea</taxon>
        <taxon>Cytherideidae</taxon>
        <taxon>Cyprideis</taxon>
    </lineage>
</organism>
<dbReference type="EMBL" id="OB666773">
    <property type="protein sequence ID" value="CAD7233694.1"/>
    <property type="molecule type" value="Genomic_DNA"/>
</dbReference>
<feature type="region of interest" description="Disordered" evidence="1">
    <location>
        <begin position="471"/>
        <end position="522"/>
    </location>
</feature>
<dbReference type="AlphaFoldDB" id="A0A7R8WKY8"/>
<dbReference type="GO" id="GO:0015074">
    <property type="term" value="P:DNA integration"/>
    <property type="evidence" value="ECO:0007669"/>
    <property type="project" value="InterPro"/>
</dbReference>
<dbReference type="GO" id="GO:0003677">
    <property type="term" value="F:DNA binding"/>
    <property type="evidence" value="ECO:0007669"/>
    <property type="project" value="InterPro"/>
</dbReference>
<feature type="non-terminal residue" evidence="2">
    <location>
        <position position="585"/>
    </location>
</feature>
<protein>
    <submittedName>
        <fullName evidence="2">Uncharacterized protein</fullName>
    </submittedName>
</protein>
<accession>A0A7R8WKY8</accession>
<gene>
    <name evidence="2" type="ORF">CTOB1V02_LOCUS11515</name>
</gene>
<reference evidence="2" key="1">
    <citation type="submission" date="2020-11" db="EMBL/GenBank/DDBJ databases">
        <authorList>
            <person name="Tran Van P."/>
        </authorList>
    </citation>
    <scope>NUCLEOTIDE SEQUENCE</scope>
</reference>
<dbReference type="Gene3D" id="1.10.443.10">
    <property type="entry name" value="Intergrase catalytic core"/>
    <property type="match status" value="1"/>
</dbReference>
<dbReference type="InterPro" id="IPR011010">
    <property type="entry name" value="DNA_brk_join_enz"/>
</dbReference>
<evidence type="ECO:0000256" key="1">
    <source>
        <dbReference type="SAM" id="MobiDB-lite"/>
    </source>
</evidence>
<evidence type="ECO:0000313" key="2">
    <source>
        <dbReference type="EMBL" id="CAD7233694.1"/>
    </source>
</evidence>
<dbReference type="GO" id="GO:0006310">
    <property type="term" value="P:DNA recombination"/>
    <property type="evidence" value="ECO:0007669"/>
    <property type="project" value="InterPro"/>
</dbReference>
<dbReference type="InterPro" id="IPR013762">
    <property type="entry name" value="Integrase-like_cat_sf"/>
</dbReference>
<dbReference type="OrthoDB" id="5960386at2759"/>